<keyword evidence="1" id="KW-0732">Signal</keyword>
<sequence>MKKLSILALTATIATAPAFAETTVYQTIPSTTPSVELSTQPIQATDLSFAFEDTQNLQAVAMTDSQMQETEGAVAPWVAGAGLGAAVGGIGYTYGWARGNYKWSNAKFAGNVTTGAVIGGTFGAAGAAAGGGLTVGANAWRFNSFALNSGVNKAWRR</sequence>
<evidence type="ECO:0000313" key="2">
    <source>
        <dbReference type="EMBL" id="AKG06897.1"/>
    </source>
</evidence>
<feature type="chain" id="PRO_5042010544" description="Integral membrane protein" evidence="1">
    <location>
        <begin position="21"/>
        <end position="157"/>
    </location>
</feature>
<evidence type="ECO:0000313" key="3">
    <source>
        <dbReference type="Proteomes" id="UP000077465"/>
    </source>
</evidence>
<evidence type="ECO:0008006" key="4">
    <source>
        <dbReference type="Google" id="ProtNLM"/>
    </source>
</evidence>
<dbReference type="RefSeq" id="WP_046699069.1">
    <property type="nucleotide sequence ID" value="NZ_CP011376.1"/>
</dbReference>
<dbReference type="AlphaFoldDB" id="A0AAC8PV59"/>
<gene>
    <name evidence="2" type="ORF">AAX06_00315</name>
</gene>
<name>A0AAC8PV59_9GAMM</name>
<dbReference type="EMBL" id="CP011376">
    <property type="protein sequence ID" value="AKG06897.1"/>
    <property type="molecule type" value="Genomic_DNA"/>
</dbReference>
<accession>A0AAC8PV59</accession>
<proteinExistence type="predicted"/>
<feature type="signal peptide" evidence="1">
    <location>
        <begin position="1"/>
        <end position="20"/>
    </location>
</feature>
<protein>
    <recommendedName>
        <fullName evidence="4">Integral membrane protein</fullName>
    </recommendedName>
</protein>
<reference evidence="2 3" key="1">
    <citation type="submission" date="2015-05" db="EMBL/GenBank/DDBJ databases">
        <authorList>
            <person name="Dickey A."/>
            <person name="Clawson M."/>
            <person name="Bono J."/>
            <person name="Loy J.D."/>
        </authorList>
    </citation>
    <scope>NUCLEOTIDE SEQUENCE [LARGE SCALE GENOMIC DNA]</scope>
    <source>
        <strain evidence="2 3">22581</strain>
    </source>
</reference>
<evidence type="ECO:0000256" key="1">
    <source>
        <dbReference type="SAM" id="SignalP"/>
    </source>
</evidence>
<dbReference type="Proteomes" id="UP000077465">
    <property type="component" value="Chromosome"/>
</dbReference>
<organism evidence="2 3">
    <name type="scientific">Moraxella bovoculi</name>
    <dbReference type="NCBI Taxonomy" id="386891"/>
    <lineage>
        <taxon>Bacteria</taxon>
        <taxon>Pseudomonadati</taxon>
        <taxon>Pseudomonadota</taxon>
        <taxon>Gammaproteobacteria</taxon>
        <taxon>Moraxellales</taxon>
        <taxon>Moraxellaceae</taxon>
        <taxon>Moraxella</taxon>
    </lineage>
</organism>